<dbReference type="EMBL" id="JASPKY010000281">
    <property type="protein sequence ID" value="KAK9711376.1"/>
    <property type="molecule type" value="Genomic_DNA"/>
</dbReference>
<evidence type="ECO:0000313" key="2">
    <source>
        <dbReference type="EMBL" id="KAK9711376.1"/>
    </source>
</evidence>
<dbReference type="InterPro" id="IPR036875">
    <property type="entry name" value="Znf_CCHC_sf"/>
</dbReference>
<dbReference type="InterPro" id="IPR005162">
    <property type="entry name" value="Retrotrans_gag_dom"/>
</dbReference>
<feature type="domain" description="Retrotransposon gag" evidence="1">
    <location>
        <begin position="108"/>
        <end position="169"/>
    </location>
</feature>
<dbReference type="AlphaFoldDB" id="A0AAW1K1E2"/>
<comment type="caution">
    <text evidence="2">The sequence shown here is derived from an EMBL/GenBank/DDBJ whole genome shotgun (WGS) entry which is preliminary data.</text>
</comment>
<proteinExistence type="predicted"/>
<organism evidence="2 3">
    <name type="scientific">Popillia japonica</name>
    <name type="common">Japanese beetle</name>
    <dbReference type="NCBI Taxonomy" id="7064"/>
    <lineage>
        <taxon>Eukaryota</taxon>
        <taxon>Metazoa</taxon>
        <taxon>Ecdysozoa</taxon>
        <taxon>Arthropoda</taxon>
        <taxon>Hexapoda</taxon>
        <taxon>Insecta</taxon>
        <taxon>Pterygota</taxon>
        <taxon>Neoptera</taxon>
        <taxon>Endopterygota</taxon>
        <taxon>Coleoptera</taxon>
        <taxon>Polyphaga</taxon>
        <taxon>Scarabaeiformia</taxon>
        <taxon>Scarabaeidae</taxon>
        <taxon>Rutelinae</taxon>
        <taxon>Popillia</taxon>
    </lineage>
</organism>
<name>A0AAW1K1E2_POPJA</name>
<evidence type="ECO:0000313" key="3">
    <source>
        <dbReference type="Proteomes" id="UP001458880"/>
    </source>
</evidence>
<feature type="domain" description="Retrotransposon gag" evidence="1">
    <location>
        <begin position="210"/>
        <end position="280"/>
    </location>
</feature>
<evidence type="ECO:0000259" key="1">
    <source>
        <dbReference type="Pfam" id="PF03732"/>
    </source>
</evidence>
<accession>A0AAW1K1E2</accession>
<dbReference type="Pfam" id="PF03732">
    <property type="entry name" value="Retrotrans_gag"/>
    <property type="match status" value="2"/>
</dbReference>
<gene>
    <name evidence="2" type="ORF">QE152_g25488</name>
</gene>
<dbReference type="GO" id="GO:0008270">
    <property type="term" value="F:zinc ion binding"/>
    <property type="evidence" value="ECO:0007669"/>
    <property type="project" value="InterPro"/>
</dbReference>
<dbReference type="SUPFAM" id="SSF57756">
    <property type="entry name" value="Retrovirus zinc finger-like domains"/>
    <property type="match status" value="1"/>
</dbReference>
<dbReference type="PANTHER" id="PTHR33194">
    <property type="entry name" value="ZINC KNUCKLE DOMAINCONTAINING PROTEIN"/>
    <property type="match status" value="1"/>
</dbReference>
<dbReference type="Proteomes" id="UP001458880">
    <property type="component" value="Unassembled WGS sequence"/>
</dbReference>
<reference evidence="2 3" key="1">
    <citation type="journal article" date="2024" name="BMC Genomics">
        <title>De novo assembly and annotation of Popillia japonica's genome with initial clues to its potential as an invasive pest.</title>
        <authorList>
            <person name="Cucini C."/>
            <person name="Boschi S."/>
            <person name="Funari R."/>
            <person name="Cardaioli E."/>
            <person name="Iannotti N."/>
            <person name="Marturano G."/>
            <person name="Paoli F."/>
            <person name="Bruttini M."/>
            <person name="Carapelli A."/>
            <person name="Frati F."/>
            <person name="Nardi F."/>
        </authorList>
    </citation>
    <scope>NUCLEOTIDE SEQUENCE [LARGE SCALE GENOMIC DNA]</scope>
    <source>
        <strain evidence="2">DMR45628</strain>
    </source>
</reference>
<dbReference type="Gene3D" id="4.10.60.10">
    <property type="entry name" value="Zinc finger, CCHC-type"/>
    <property type="match status" value="1"/>
</dbReference>
<keyword evidence="3" id="KW-1185">Reference proteome</keyword>
<dbReference type="GO" id="GO:0003676">
    <property type="term" value="F:nucleic acid binding"/>
    <property type="evidence" value="ECO:0007669"/>
    <property type="project" value="InterPro"/>
</dbReference>
<protein>
    <submittedName>
        <fullName evidence="2">Retrotransposon gag protein</fullName>
    </submittedName>
</protein>
<dbReference type="PANTHER" id="PTHR33194:SF4">
    <property type="entry name" value="CCHC-TYPE DOMAIN-CONTAINING PROTEIN"/>
    <property type="match status" value="1"/>
</dbReference>
<sequence>MYARNRRHDESNNTLIGAECSPFLLNTLKDNQIREQTPVNNDEIRNFNIMPDLSKSIETFNAEKGPKDAADWLRRLETTGRLHSWPDLETTGRLHSWPETIMFETARAHLVGAAKHWYQGRSKELKDWNDFKTAFKKTFLLEKSKTELWKCMQSRRQQRTESIHSYFHESIETFNAEKGPKDAADWLRRLETTGRLHSWPETIMFETARAHLVGAAKHWYQGRSKELKDWNDFKTAFKKTFLLEKSKTELWKCMQSRRQQRTESIHSYFHEKVSLCRELNLPFSEIKEQVVVGFWSRDMSNYIMARQHTDKDDLYKDIVVYKRVDSVQRGAVMDQIRGKKEETTTVNIRDVKKDPKIEKDRKAVKCFNFGGPEHVATTCTKPKRPKGSCFQCISQEHQVKDFGKAKKTKRILFSMYIPGTPGEGFW</sequence>